<comment type="caution">
    <text evidence="1">The sequence shown here is derived from an EMBL/GenBank/DDBJ whole genome shotgun (WGS) entry which is preliminary data.</text>
</comment>
<evidence type="ECO:0000313" key="2">
    <source>
        <dbReference type="Proteomes" id="UP000480684"/>
    </source>
</evidence>
<dbReference type="RefSeq" id="WP_163675752.1">
    <property type="nucleotide sequence ID" value="NZ_JAAIYP010000027.1"/>
</dbReference>
<reference evidence="1 2" key="1">
    <citation type="submission" date="2020-02" db="EMBL/GenBank/DDBJ databases">
        <authorList>
            <person name="Dziuba M."/>
            <person name="Kuznetsov B."/>
            <person name="Mardanov A."/>
            <person name="Ravin N."/>
            <person name="Grouzdev D."/>
        </authorList>
    </citation>
    <scope>NUCLEOTIDE SEQUENCE [LARGE SCALE GENOMIC DNA]</scope>
    <source>
        <strain evidence="1 2">SpK</strain>
    </source>
</reference>
<dbReference type="AlphaFoldDB" id="A0A7C9QSB3"/>
<accession>A0A7C9QSB3</accession>
<name>A0A7C9QSB3_9PROT</name>
<sequence>MSRSKGQSRFRPLRALRRLAVVLGVLSLVAQLLLPLSQSQAAWVEEGLFPPTCSVHGGDLAGDLADLGQCQQCPLCQAQFGDRLATLPDRVAMVLFVALPVAAPSPPLSTDGPATVLALPPLPSRGPPSAV</sequence>
<protein>
    <recommendedName>
        <fullName evidence="3">DUF2946 domain-containing protein</fullName>
    </recommendedName>
</protein>
<dbReference type="EMBL" id="JAAIYP010000027">
    <property type="protein sequence ID" value="NFV79418.1"/>
    <property type="molecule type" value="Genomic_DNA"/>
</dbReference>
<evidence type="ECO:0000313" key="1">
    <source>
        <dbReference type="EMBL" id="NFV79418.1"/>
    </source>
</evidence>
<keyword evidence="2" id="KW-1185">Reference proteome</keyword>
<dbReference type="Proteomes" id="UP000480684">
    <property type="component" value="Unassembled WGS sequence"/>
</dbReference>
<organism evidence="1 2">
    <name type="scientific">Magnetospirillum aberrantis SpK</name>
    <dbReference type="NCBI Taxonomy" id="908842"/>
    <lineage>
        <taxon>Bacteria</taxon>
        <taxon>Pseudomonadati</taxon>
        <taxon>Pseudomonadota</taxon>
        <taxon>Alphaproteobacteria</taxon>
        <taxon>Rhodospirillales</taxon>
        <taxon>Rhodospirillaceae</taxon>
        <taxon>Magnetospirillum</taxon>
    </lineage>
</organism>
<proteinExistence type="predicted"/>
<gene>
    <name evidence="1" type="ORF">G4223_04750</name>
</gene>
<evidence type="ECO:0008006" key="3">
    <source>
        <dbReference type="Google" id="ProtNLM"/>
    </source>
</evidence>